<proteinExistence type="predicted"/>
<evidence type="ECO:0000313" key="1">
    <source>
        <dbReference type="EMBL" id="GIZ03792.1"/>
    </source>
</evidence>
<organism evidence="1 2">
    <name type="scientific">Caerostris extrusa</name>
    <name type="common">Bark spider</name>
    <name type="synonym">Caerostris bankana</name>
    <dbReference type="NCBI Taxonomy" id="172846"/>
    <lineage>
        <taxon>Eukaryota</taxon>
        <taxon>Metazoa</taxon>
        <taxon>Ecdysozoa</taxon>
        <taxon>Arthropoda</taxon>
        <taxon>Chelicerata</taxon>
        <taxon>Arachnida</taxon>
        <taxon>Araneae</taxon>
        <taxon>Araneomorphae</taxon>
        <taxon>Entelegynae</taxon>
        <taxon>Araneoidea</taxon>
        <taxon>Araneidae</taxon>
        <taxon>Caerostris</taxon>
    </lineage>
</organism>
<protein>
    <submittedName>
        <fullName evidence="1">Uncharacterized protein</fullName>
    </submittedName>
</protein>
<dbReference type="EMBL" id="BPLR01018998">
    <property type="protein sequence ID" value="GIZ03792.1"/>
    <property type="molecule type" value="Genomic_DNA"/>
</dbReference>
<comment type="caution">
    <text evidence="1">The sequence shown here is derived from an EMBL/GenBank/DDBJ whole genome shotgun (WGS) entry which is preliminary data.</text>
</comment>
<keyword evidence="2" id="KW-1185">Reference proteome</keyword>
<reference evidence="1 2" key="1">
    <citation type="submission" date="2021-06" db="EMBL/GenBank/DDBJ databases">
        <title>Caerostris extrusa draft genome.</title>
        <authorList>
            <person name="Kono N."/>
            <person name="Arakawa K."/>
        </authorList>
    </citation>
    <scope>NUCLEOTIDE SEQUENCE [LARGE SCALE GENOMIC DNA]</scope>
</reference>
<accession>A0AAV4Y982</accession>
<name>A0AAV4Y982_CAEEX</name>
<gene>
    <name evidence="1" type="ORF">CEXT_558631</name>
</gene>
<evidence type="ECO:0000313" key="2">
    <source>
        <dbReference type="Proteomes" id="UP001054945"/>
    </source>
</evidence>
<dbReference type="AlphaFoldDB" id="A0AAV4Y982"/>
<dbReference type="Proteomes" id="UP001054945">
    <property type="component" value="Unassembled WGS sequence"/>
</dbReference>
<sequence>MVSLVETGSKAIIRSYSPLAMNQIFCLTSRGGNSLHSIHAGCVRESYTLRFAFTVLYQVLVIKLRCMNGNKQLILHQYNVSTERDHLADNSNTQRNTQAFSEFSKLNDQLAQQTPSSSINHRAQQRKIIS</sequence>